<protein>
    <submittedName>
        <fullName evidence="2">Helix-turn-helix</fullName>
    </submittedName>
</protein>
<evidence type="ECO:0000259" key="1">
    <source>
        <dbReference type="PROSITE" id="PS50943"/>
    </source>
</evidence>
<organism evidence="2 3">
    <name type="scientific">Pontibaca methylaminivorans</name>
    <dbReference type="NCBI Taxonomy" id="515897"/>
    <lineage>
        <taxon>Bacteria</taxon>
        <taxon>Pseudomonadati</taxon>
        <taxon>Pseudomonadota</taxon>
        <taxon>Alphaproteobacteria</taxon>
        <taxon>Rhodobacterales</taxon>
        <taxon>Roseobacteraceae</taxon>
        <taxon>Pontibaca</taxon>
    </lineage>
</organism>
<dbReference type="Proteomes" id="UP000192455">
    <property type="component" value="Unassembled WGS sequence"/>
</dbReference>
<feature type="domain" description="HTH cro/C1-type" evidence="1">
    <location>
        <begin position="20"/>
        <end position="74"/>
    </location>
</feature>
<dbReference type="EMBL" id="FTPS01000001">
    <property type="protein sequence ID" value="SIT83804.1"/>
    <property type="molecule type" value="Genomic_DNA"/>
</dbReference>
<evidence type="ECO:0000313" key="2">
    <source>
        <dbReference type="EMBL" id="SIT83804.1"/>
    </source>
</evidence>
<evidence type="ECO:0000313" key="3">
    <source>
        <dbReference type="Proteomes" id="UP000192455"/>
    </source>
</evidence>
<dbReference type="Pfam" id="PF01381">
    <property type="entry name" value="HTH_3"/>
    <property type="match status" value="1"/>
</dbReference>
<dbReference type="STRING" id="515897.SAMN05421849_1984"/>
<dbReference type="SMART" id="SM00530">
    <property type="entry name" value="HTH_XRE"/>
    <property type="match status" value="1"/>
</dbReference>
<dbReference type="GO" id="GO:0003677">
    <property type="term" value="F:DNA binding"/>
    <property type="evidence" value="ECO:0007669"/>
    <property type="project" value="InterPro"/>
</dbReference>
<dbReference type="CDD" id="cd00093">
    <property type="entry name" value="HTH_XRE"/>
    <property type="match status" value="1"/>
</dbReference>
<dbReference type="RefSeq" id="WP_076649702.1">
    <property type="nucleotide sequence ID" value="NZ_FTPS01000001.1"/>
</dbReference>
<dbReference type="InterPro" id="IPR001387">
    <property type="entry name" value="Cro/C1-type_HTH"/>
</dbReference>
<dbReference type="Gene3D" id="1.10.260.40">
    <property type="entry name" value="lambda repressor-like DNA-binding domains"/>
    <property type="match status" value="1"/>
</dbReference>
<dbReference type="InterPro" id="IPR010982">
    <property type="entry name" value="Lambda_DNA-bd_dom_sf"/>
</dbReference>
<gene>
    <name evidence="2" type="ORF">SAMN05421849_1984</name>
</gene>
<dbReference type="PROSITE" id="PS50943">
    <property type="entry name" value="HTH_CROC1"/>
    <property type="match status" value="1"/>
</dbReference>
<accession>A0A1R3WZ72</accession>
<proteinExistence type="predicted"/>
<dbReference type="SUPFAM" id="SSF47413">
    <property type="entry name" value="lambda repressor-like DNA-binding domains"/>
    <property type="match status" value="1"/>
</dbReference>
<sequence>MTEHQKDWFGPETATFGDRLAGAREAAGMTQTDLARRLGVKKTTLVAWEDDLAEPRANRLTMMAGLTNVSVQWLLTGEGVGAEAPDDSVPVPHDLSEALHELREIRASLRSNAERAAQLEKALRRVLLGQAAG</sequence>
<dbReference type="OrthoDB" id="5659783at2"/>
<keyword evidence="3" id="KW-1185">Reference proteome</keyword>
<dbReference type="AlphaFoldDB" id="A0A1R3WZ72"/>
<reference evidence="2 3" key="1">
    <citation type="submission" date="2017-01" db="EMBL/GenBank/DDBJ databases">
        <authorList>
            <person name="Mah S.A."/>
            <person name="Swanson W.J."/>
            <person name="Moy G.W."/>
            <person name="Vacquier V.D."/>
        </authorList>
    </citation>
    <scope>NUCLEOTIDE SEQUENCE [LARGE SCALE GENOMIC DNA]</scope>
    <source>
        <strain evidence="2 3">DSM 21219</strain>
    </source>
</reference>
<name>A0A1R3WZ72_9RHOB</name>